<dbReference type="SUPFAM" id="SSF50156">
    <property type="entry name" value="PDZ domain-like"/>
    <property type="match status" value="2"/>
</dbReference>
<name>A0A811K9A2_9BILA</name>
<keyword evidence="3" id="KW-1185">Reference proteome</keyword>
<comment type="caution">
    <text evidence="2">The sequence shown here is derived from an EMBL/GenBank/DDBJ whole genome shotgun (WGS) entry which is preliminary data.</text>
</comment>
<feature type="compositionally biased region" description="Low complexity" evidence="1">
    <location>
        <begin position="9"/>
        <end position="23"/>
    </location>
</feature>
<dbReference type="PANTHER" id="PTHR31327">
    <property type="entry name" value="SPERM MEIOSIS PDZ DOMAIN CONTAINING PROTEINS-RELATED"/>
    <property type="match status" value="1"/>
</dbReference>
<dbReference type="AlphaFoldDB" id="A0A811K9A2"/>
<dbReference type="InterPro" id="IPR040264">
    <property type="entry name" value="T15H9.4-like"/>
</dbReference>
<protein>
    <recommendedName>
        <fullName evidence="4">PDZ domain-containing protein</fullName>
    </recommendedName>
</protein>
<dbReference type="InterPro" id="IPR036034">
    <property type="entry name" value="PDZ_sf"/>
</dbReference>
<feature type="region of interest" description="Disordered" evidence="1">
    <location>
        <begin position="1"/>
        <end position="23"/>
    </location>
</feature>
<dbReference type="EMBL" id="CAJFCW020000002">
    <property type="protein sequence ID" value="CAG9097452.1"/>
    <property type="molecule type" value="Genomic_DNA"/>
</dbReference>
<reference evidence="2" key="1">
    <citation type="submission" date="2020-09" db="EMBL/GenBank/DDBJ databases">
        <authorList>
            <person name="Kikuchi T."/>
        </authorList>
    </citation>
    <scope>NUCLEOTIDE SEQUENCE</scope>
    <source>
        <strain evidence="2">SH1</strain>
    </source>
</reference>
<evidence type="ECO:0000313" key="2">
    <source>
        <dbReference type="EMBL" id="CAD5212743.1"/>
    </source>
</evidence>
<gene>
    <name evidence="2" type="ORF">BOKJ2_LOCUS4544</name>
</gene>
<organism evidence="2 3">
    <name type="scientific">Bursaphelenchus okinawaensis</name>
    <dbReference type="NCBI Taxonomy" id="465554"/>
    <lineage>
        <taxon>Eukaryota</taxon>
        <taxon>Metazoa</taxon>
        <taxon>Ecdysozoa</taxon>
        <taxon>Nematoda</taxon>
        <taxon>Chromadorea</taxon>
        <taxon>Rhabditida</taxon>
        <taxon>Tylenchina</taxon>
        <taxon>Tylenchomorpha</taxon>
        <taxon>Aphelenchoidea</taxon>
        <taxon>Aphelenchoididae</taxon>
        <taxon>Bursaphelenchus</taxon>
    </lineage>
</organism>
<dbReference type="EMBL" id="CAJFDH010000002">
    <property type="protein sequence ID" value="CAD5212743.1"/>
    <property type="molecule type" value="Genomic_DNA"/>
</dbReference>
<evidence type="ECO:0000256" key="1">
    <source>
        <dbReference type="SAM" id="MobiDB-lite"/>
    </source>
</evidence>
<accession>A0A811K9A2</accession>
<sequence>MGRDSSARSQLSKSAMSPSSAMSVATDKNATCAPYGIALPSELVKTVTVKFPVDKEQRCGIEVSPSKMIVLKVEKKGAGVKKIEFGDVIQAMNGESMWNGSKPNVKKFASAFKKLSAKGATCEITVLRPVKALPADTKRLPEDQREEGCSYKLAVVYRIGKRPLELGIVLAFNKIYVMPTAEFTCAGRCLEPGDAILDADGEPLTTLEDVADKIVGPLQEKGYVTLLVEQAEGPAQKSAVRLLLKSFKNRK</sequence>
<dbReference type="Proteomes" id="UP000614601">
    <property type="component" value="Unassembled WGS sequence"/>
</dbReference>
<proteinExistence type="predicted"/>
<dbReference type="Proteomes" id="UP000783686">
    <property type="component" value="Unassembled WGS sequence"/>
</dbReference>
<dbReference type="OrthoDB" id="5875207at2759"/>
<evidence type="ECO:0000313" key="3">
    <source>
        <dbReference type="Proteomes" id="UP000614601"/>
    </source>
</evidence>
<evidence type="ECO:0008006" key="4">
    <source>
        <dbReference type="Google" id="ProtNLM"/>
    </source>
</evidence>